<evidence type="ECO:0000256" key="1">
    <source>
        <dbReference type="SAM" id="Phobius"/>
    </source>
</evidence>
<feature type="transmembrane region" description="Helical" evidence="1">
    <location>
        <begin position="104"/>
        <end position="127"/>
    </location>
</feature>
<reference evidence="2 3" key="1">
    <citation type="submission" date="2020-02" db="EMBL/GenBank/DDBJ databases">
        <title>Genome sequence of Parvularcula flava strain NH6-79.</title>
        <authorList>
            <person name="Abdul Karim M.H."/>
            <person name="Lam M.Q."/>
            <person name="Chen S.J."/>
            <person name="Yahya A."/>
            <person name="Shahir S."/>
            <person name="Shamsir M.S."/>
            <person name="Chong C.S."/>
        </authorList>
    </citation>
    <scope>NUCLEOTIDE SEQUENCE [LARGE SCALE GENOMIC DNA]</scope>
    <source>
        <strain evidence="2 3">NH6-79</strain>
    </source>
</reference>
<keyword evidence="3" id="KW-1185">Reference proteome</keyword>
<feature type="transmembrane region" description="Helical" evidence="1">
    <location>
        <begin position="320"/>
        <end position="344"/>
    </location>
</feature>
<name>A0ABX0HIB1_9PROT</name>
<organism evidence="2 3">
    <name type="scientific">Aquisalinus luteolus</name>
    <dbReference type="NCBI Taxonomy" id="1566827"/>
    <lineage>
        <taxon>Bacteria</taxon>
        <taxon>Pseudomonadati</taxon>
        <taxon>Pseudomonadota</taxon>
        <taxon>Alphaproteobacteria</taxon>
        <taxon>Parvularculales</taxon>
        <taxon>Parvularculaceae</taxon>
        <taxon>Aquisalinus</taxon>
    </lineage>
</organism>
<keyword evidence="1" id="KW-0812">Transmembrane</keyword>
<gene>
    <name evidence="2" type="ORF">FF098_000420</name>
</gene>
<comment type="caution">
    <text evidence="2">The sequence shown here is derived from an EMBL/GenBank/DDBJ whole genome shotgun (WGS) entry which is preliminary data.</text>
</comment>
<keyword evidence="1" id="KW-1133">Transmembrane helix</keyword>
<protein>
    <submittedName>
        <fullName evidence="2">Uncharacterized protein</fullName>
    </submittedName>
</protein>
<feature type="transmembrane region" description="Helical" evidence="1">
    <location>
        <begin position="139"/>
        <end position="160"/>
    </location>
</feature>
<keyword evidence="1" id="KW-0472">Membrane</keyword>
<sequence>MGERGDCAVGEEQALQSWLRDGFASENAVAYRTSKLGPSDYFVRVVVMERRDTAFVYDYSDNVSGMTEGCRVSSDMLRQAAAQSFGWRHENPHLMSGSYTRLMAATWGDALLLLALVFLGMLGFQFVDIPWDLVPGEGWVSELIIKLIALLALIVPYFLIKYCWVKVDRKLGSSRHAARTRRFDEVVFRQAGVERTLRPLSHGELAEINADHLSILDRSHEKAFRREMMAGRYAFSPRAFWSRFVSKRYKRVLGPFSPWCRMAFLPRINSTATYRDCYSTVLSHLWMGPFYIGILGILLWAILGTFGIGNGDIDFTSPIAFVFGVTIGAYYFLLLIQTIALSALRHRVLKWRKTRLKESRAKALAIARDICENHSKTGIVNLHYADNFLTQKKAVW</sequence>
<dbReference type="Proteomes" id="UP000818603">
    <property type="component" value="Unassembled WGS sequence"/>
</dbReference>
<evidence type="ECO:0000313" key="3">
    <source>
        <dbReference type="Proteomes" id="UP000818603"/>
    </source>
</evidence>
<evidence type="ECO:0000313" key="2">
    <source>
        <dbReference type="EMBL" id="NHK26365.1"/>
    </source>
</evidence>
<accession>A0ABX0HIB1</accession>
<dbReference type="RefSeq" id="WP_155135786.1">
    <property type="nucleotide sequence ID" value="NZ_BMGZ01000001.1"/>
</dbReference>
<proteinExistence type="predicted"/>
<dbReference type="EMBL" id="VCJR02000001">
    <property type="protein sequence ID" value="NHK26365.1"/>
    <property type="molecule type" value="Genomic_DNA"/>
</dbReference>
<feature type="transmembrane region" description="Helical" evidence="1">
    <location>
        <begin position="290"/>
        <end position="308"/>
    </location>
</feature>